<sequence length="1080" mass="119058">MGLGRRLLGSLLLFPSALLFLSLEAQGGGSDGFTVKFLEAPRAFSPSNVAPFRFEVLEEWSGYACTGCSIKCKLDDHTPSTCGSRKAYYTGLPDGEHKFEVCVNGHKGVGCASYSWSIDTVSPTAYISASTYFTNAENVSVDISFSEPCSGGGGFRCFMNDCNLLVYGAGQVVPSTLRVLQPELKYSLLVSISTDAIYGRLVVVMDKNFCTDRSGNRFTRSKNSSVLLHFDRRAVSVDVKTCIPKKLLEINSVTRTVEATNNDKNLKVYLYFSEPVVNSSSEILSVLHTTAGTLIPTNRSNLGNRRFGFLVKNVSRIAIVSLSLQASSIISRQGTPVSPSEPATFLYDAQRPSVILSTSTSMRKGERIVPVLIKFVKPVFGFNSSALVIYGGHLLRFREISRSIYTAEVHPDKRIVSVKVLENTTFDVAGNANVASNLLQVRQYSVPVISSIVSGATTIVFIMTSFNAALLAVSTASLLSLGALPQRPSYSTSEPSRNLMRIAYHIQVFAQSKWLAVTMPTEYYEFARGLQWCIPYLSLPWENKDFLGDSAFFVGTYSETSRTNEMQAYDLSQLRNGKFDMNVPIYGMPLTPIEYRSFLENENMKPEAEYILASRSSNGWKDFGRSMFWLAIIGGGLMVIHAVILFTLKFRRKNSDGQNNYGSVVFPRFEIFLIFLALPCVCQASSAIIEGHSTGGIILGILFLGVSSSLLLSLILFISLGISMGKLLQYKEVHQEGQKFHWYQEIVRVSLGPGKRGQWTWKDQANSIYLTKLGPLFEDLRGPPKYMLSQISVGGNREKRGDRIIASDDETEDAEAPFIQKLFGILRIYYTLLESVKRVSLGLIAGSSLGRSSKVPTLVALSITSFQLFFLVLKKPFIKKKVQLVEIISVASEVGVFASCLVLLQQDFSNAGERRVGIFMLAIFCIGFSAQMINEWYALYWQVRRLSPNSNSFSSGLKTALIGCLLIILPSKLLEDLGCCLSPDQSVGEPREEGLPASGQCNRNSGTSERPWLRQLRDLAKASFSKDDGVASGDPSTSQSRWSGFWGRKRSGSSSVTSSSDSKSKPKALYKDLEAIFSSK</sequence>
<feature type="transmembrane region" description="Helical" evidence="2">
    <location>
        <begin position="627"/>
        <end position="648"/>
    </location>
</feature>
<evidence type="ECO:0000256" key="1">
    <source>
        <dbReference type="SAM" id="MobiDB-lite"/>
    </source>
</evidence>
<gene>
    <name evidence="5" type="primary">gsiD</name>
    <name evidence="5" type="ORF">g.28682</name>
</gene>
<dbReference type="EMBL" id="GDJX01013469">
    <property type="protein sequence ID" value="JAT54467.1"/>
    <property type="molecule type" value="Transcribed_RNA"/>
</dbReference>
<dbReference type="InterPro" id="IPR044048">
    <property type="entry name" value="Big_12"/>
</dbReference>
<feature type="transmembrane region" description="Helical" evidence="2">
    <location>
        <begin position="855"/>
        <end position="873"/>
    </location>
</feature>
<protein>
    <submittedName>
        <fullName evidence="5">Glutathione transport system permease protein gsiD</fullName>
    </submittedName>
</protein>
<feature type="region of interest" description="Disordered" evidence="1">
    <location>
        <begin position="1024"/>
        <end position="1066"/>
    </location>
</feature>
<feature type="transmembrane region" description="Helical" evidence="2">
    <location>
        <begin position="916"/>
        <end position="933"/>
    </location>
</feature>
<name>A0A1D1YIJ6_9ARAE</name>
<accession>A0A1D1YIJ6</accession>
<keyword evidence="2" id="KW-1133">Transmembrane helix</keyword>
<feature type="transmembrane region" description="Helical" evidence="2">
    <location>
        <begin position="695"/>
        <end position="722"/>
    </location>
</feature>
<keyword evidence="3" id="KW-0732">Signal</keyword>
<evidence type="ECO:0000313" key="5">
    <source>
        <dbReference type="EMBL" id="JAT54467.1"/>
    </source>
</evidence>
<keyword evidence="2" id="KW-0812">Transmembrane</keyword>
<feature type="transmembrane region" description="Helical" evidence="2">
    <location>
        <begin position="669"/>
        <end position="689"/>
    </location>
</feature>
<evidence type="ECO:0000256" key="2">
    <source>
        <dbReference type="SAM" id="Phobius"/>
    </source>
</evidence>
<reference evidence="5" key="1">
    <citation type="submission" date="2015-07" db="EMBL/GenBank/DDBJ databases">
        <title>Transcriptome Assembly of Anthurium amnicola.</title>
        <authorList>
            <person name="Suzuki J."/>
        </authorList>
    </citation>
    <scope>NUCLEOTIDE SEQUENCE</scope>
</reference>
<feature type="region of interest" description="Disordered" evidence="1">
    <location>
        <begin position="988"/>
        <end position="1008"/>
    </location>
</feature>
<keyword evidence="2" id="KW-0472">Membrane</keyword>
<dbReference type="AlphaFoldDB" id="A0A1D1YIJ6"/>
<feature type="compositionally biased region" description="Low complexity" evidence="1">
    <location>
        <begin position="1052"/>
        <end position="1061"/>
    </location>
</feature>
<feature type="chain" id="PRO_5008900235" evidence="3">
    <location>
        <begin position="28"/>
        <end position="1080"/>
    </location>
</feature>
<dbReference type="PANTHER" id="PTHR34677:SF1">
    <property type="entry name" value="TRANSMEMBRANE PROTEIN"/>
    <property type="match status" value="1"/>
</dbReference>
<evidence type="ECO:0000256" key="3">
    <source>
        <dbReference type="SAM" id="SignalP"/>
    </source>
</evidence>
<proteinExistence type="predicted"/>
<organism evidence="5">
    <name type="scientific">Anthurium amnicola</name>
    <dbReference type="NCBI Taxonomy" id="1678845"/>
    <lineage>
        <taxon>Eukaryota</taxon>
        <taxon>Viridiplantae</taxon>
        <taxon>Streptophyta</taxon>
        <taxon>Embryophyta</taxon>
        <taxon>Tracheophyta</taxon>
        <taxon>Spermatophyta</taxon>
        <taxon>Magnoliopsida</taxon>
        <taxon>Liliopsida</taxon>
        <taxon>Araceae</taxon>
        <taxon>Pothoideae</taxon>
        <taxon>Potheae</taxon>
        <taxon>Anthurium</taxon>
    </lineage>
</organism>
<feature type="compositionally biased region" description="Polar residues" evidence="1">
    <location>
        <begin position="999"/>
        <end position="1008"/>
    </location>
</feature>
<feature type="signal peptide" evidence="3">
    <location>
        <begin position="1"/>
        <end position="27"/>
    </location>
</feature>
<feature type="transmembrane region" description="Helical" evidence="2">
    <location>
        <begin position="885"/>
        <end position="904"/>
    </location>
</feature>
<feature type="domain" description="Bacterial Ig-like" evidence="4">
    <location>
        <begin position="348"/>
        <end position="437"/>
    </location>
</feature>
<evidence type="ECO:0000259" key="4">
    <source>
        <dbReference type="Pfam" id="PF19078"/>
    </source>
</evidence>
<dbReference type="Pfam" id="PF19078">
    <property type="entry name" value="Big_12"/>
    <property type="match status" value="1"/>
</dbReference>
<dbReference type="PANTHER" id="PTHR34677">
    <property type="match status" value="1"/>
</dbReference>